<evidence type="ECO:0000256" key="1">
    <source>
        <dbReference type="SAM" id="Coils"/>
    </source>
</evidence>
<dbReference type="AlphaFoldDB" id="H6LBQ7"/>
<protein>
    <submittedName>
        <fullName evidence="2">Uncharacterized protein</fullName>
    </submittedName>
</protein>
<reference evidence="3" key="1">
    <citation type="submission" date="2011-07" db="EMBL/GenBank/DDBJ databases">
        <title>Complete genome sequence of Acetobacterium woodii.</title>
        <authorList>
            <person name="Poehlein A."/>
            <person name="Schmidt S."/>
            <person name="Kaster A.-K."/>
            <person name="Goenrich M."/>
            <person name="Vollmers J."/>
            <person name="Thuermer A."/>
            <person name="Gottschalk G."/>
            <person name="Thauer R.K."/>
            <person name="Daniel R."/>
            <person name="Mueller V."/>
        </authorList>
    </citation>
    <scope>NUCLEOTIDE SEQUENCE [LARGE SCALE GENOMIC DNA]</scope>
    <source>
        <strain evidence="3">ATCC 29683 / DSM 1030 / JCM 2381 / KCTC 1655 / WB1</strain>
    </source>
</reference>
<keyword evidence="1" id="KW-0175">Coiled coil</keyword>
<feature type="coiled-coil region" evidence="1">
    <location>
        <begin position="2"/>
        <end position="75"/>
    </location>
</feature>
<organism evidence="2 3">
    <name type="scientific">Acetobacterium woodii (strain ATCC 29683 / DSM 1030 / JCM 2381 / KCTC 1655 / WB1)</name>
    <dbReference type="NCBI Taxonomy" id="931626"/>
    <lineage>
        <taxon>Bacteria</taxon>
        <taxon>Bacillati</taxon>
        <taxon>Bacillota</taxon>
        <taxon>Clostridia</taxon>
        <taxon>Eubacteriales</taxon>
        <taxon>Eubacteriaceae</taxon>
        <taxon>Acetobacterium</taxon>
    </lineage>
</organism>
<evidence type="ECO:0000313" key="3">
    <source>
        <dbReference type="Proteomes" id="UP000007177"/>
    </source>
</evidence>
<sequence>MLKIIQDKIRDMKIKLENDETEQTYQIGSRTFTEKEWENLIHRVDKVLEQNKKQVEEKENEREKKKVNEINMKDKEQTIKHADDTELDSLITLLRHEE</sequence>
<keyword evidence="3" id="KW-1185">Reference proteome</keyword>
<gene>
    <name evidence="2" type="ordered locus">Awo_c34540</name>
</gene>
<dbReference type="KEGG" id="awo:Awo_c34540"/>
<reference evidence="2 3" key="2">
    <citation type="journal article" date="2012" name="PLoS ONE">
        <title>An ancient pathway combining carbon dioxide fixation with the generation and utilization of a sodium ion gradient for ATP synthesis.</title>
        <authorList>
            <person name="Poehlein A."/>
            <person name="Schmidt S."/>
            <person name="Kaster A.K."/>
            <person name="Goenrich M."/>
            <person name="Vollmers J."/>
            <person name="Thurmer A."/>
            <person name="Bertsch J."/>
            <person name="Schuchmann K."/>
            <person name="Voigt B."/>
            <person name="Hecker M."/>
            <person name="Daniel R."/>
            <person name="Thauer R.K."/>
            <person name="Gottschalk G."/>
            <person name="Muller V."/>
        </authorList>
    </citation>
    <scope>NUCLEOTIDE SEQUENCE [LARGE SCALE GENOMIC DNA]</scope>
    <source>
        <strain evidence="3">ATCC 29683 / DSM 1030 / JCM 2381 / KCTC 1655 / WB1</strain>
    </source>
</reference>
<evidence type="ECO:0000313" key="2">
    <source>
        <dbReference type="EMBL" id="AFA50180.1"/>
    </source>
</evidence>
<dbReference type="HOGENOM" id="CLU_2327432_0_0_9"/>
<proteinExistence type="predicted"/>
<name>H6LBQ7_ACEWD</name>
<accession>H6LBQ7</accession>
<dbReference type="Proteomes" id="UP000007177">
    <property type="component" value="Chromosome"/>
</dbReference>
<dbReference type="EMBL" id="CP002987">
    <property type="protein sequence ID" value="AFA50180.1"/>
    <property type="molecule type" value="Genomic_DNA"/>
</dbReference>